<gene>
    <name evidence="3" type="ORF">TraAM80_03029</name>
</gene>
<reference evidence="3 4" key="1">
    <citation type="journal article" date="2018" name="BMC Genomics">
        <title>Genomic comparison of Trypanosoma conorhini and Trypanosoma rangeli to Trypanosoma cruzi strains of high and low virulence.</title>
        <authorList>
            <person name="Bradwell K.R."/>
            <person name="Koparde V.N."/>
            <person name="Matveyev A.V."/>
            <person name="Serrano M.G."/>
            <person name="Alves J.M."/>
            <person name="Parikh H."/>
            <person name="Huang B."/>
            <person name="Lee V."/>
            <person name="Espinosa-Alvarez O."/>
            <person name="Ortiz P.A."/>
            <person name="Costa-Martins A.G."/>
            <person name="Teixeira M.M."/>
            <person name="Buck G.A."/>
        </authorList>
    </citation>
    <scope>NUCLEOTIDE SEQUENCE [LARGE SCALE GENOMIC DNA]</scope>
    <source>
        <strain evidence="3 4">AM80</strain>
    </source>
</reference>
<dbReference type="AlphaFoldDB" id="A0A422NRR2"/>
<dbReference type="PANTHER" id="PTHR10794">
    <property type="entry name" value="ABHYDROLASE DOMAIN-CONTAINING PROTEIN"/>
    <property type="match status" value="1"/>
</dbReference>
<feature type="region of interest" description="Disordered" evidence="2">
    <location>
        <begin position="1000"/>
        <end position="1035"/>
    </location>
</feature>
<dbReference type="OrthoDB" id="247542at2759"/>
<comment type="caution">
    <text evidence="3">The sequence shown here is derived from an EMBL/GenBank/DDBJ whole genome shotgun (WGS) entry which is preliminary data.</text>
</comment>
<dbReference type="GO" id="GO:0034338">
    <property type="term" value="F:short-chain carboxylesterase activity"/>
    <property type="evidence" value="ECO:0007669"/>
    <property type="project" value="TreeGrafter"/>
</dbReference>
<accession>A0A422NRR2</accession>
<feature type="region of interest" description="Disordered" evidence="2">
    <location>
        <begin position="927"/>
        <end position="984"/>
    </location>
</feature>
<dbReference type="Gene3D" id="3.40.50.1820">
    <property type="entry name" value="alpha/beta hydrolase"/>
    <property type="match status" value="1"/>
</dbReference>
<feature type="compositionally biased region" description="Basic and acidic residues" evidence="2">
    <location>
        <begin position="934"/>
        <end position="955"/>
    </location>
</feature>
<evidence type="ECO:0000256" key="1">
    <source>
        <dbReference type="ARBA" id="ARBA00010884"/>
    </source>
</evidence>
<feature type="compositionally biased region" description="Polar residues" evidence="2">
    <location>
        <begin position="521"/>
        <end position="533"/>
    </location>
</feature>
<name>A0A422NRR2_TRYRA</name>
<dbReference type="GeneID" id="40326962"/>
<evidence type="ECO:0000313" key="3">
    <source>
        <dbReference type="EMBL" id="RNF08175.1"/>
    </source>
</evidence>
<dbReference type="EMBL" id="MKGL01000071">
    <property type="protein sequence ID" value="RNF08175.1"/>
    <property type="molecule type" value="Genomic_DNA"/>
</dbReference>
<dbReference type="InterPro" id="IPR029058">
    <property type="entry name" value="AB_hydrolase_fold"/>
</dbReference>
<dbReference type="PANTHER" id="PTHR10794:SF63">
    <property type="entry name" value="ALPHA_BETA HYDROLASE 1, ISOFORM A"/>
    <property type="match status" value="1"/>
</dbReference>
<protein>
    <submittedName>
        <fullName evidence="3">Putative phospholipid-transporting ATPase 1-like protein</fullName>
    </submittedName>
</protein>
<keyword evidence="4" id="KW-1185">Reference proteome</keyword>
<dbReference type="Proteomes" id="UP000283634">
    <property type="component" value="Unassembled WGS sequence"/>
</dbReference>
<evidence type="ECO:0000256" key="2">
    <source>
        <dbReference type="SAM" id="MobiDB-lite"/>
    </source>
</evidence>
<dbReference type="OMA" id="HFASWHA"/>
<dbReference type="InterPro" id="IPR050960">
    <property type="entry name" value="AB_hydrolase_4_sf"/>
</dbReference>
<dbReference type="GO" id="GO:0047372">
    <property type="term" value="F:monoacylglycerol lipase activity"/>
    <property type="evidence" value="ECO:0007669"/>
    <property type="project" value="TreeGrafter"/>
</dbReference>
<evidence type="ECO:0000313" key="4">
    <source>
        <dbReference type="Proteomes" id="UP000283634"/>
    </source>
</evidence>
<comment type="similarity">
    <text evidence="1">Belongs to the AB hydrolase superfamily. AB hydrolase 4 family.</text>
</comment>
<feature type="region of interest" description="Disordered" evidence="2">
    <location>
        <begin position="518"/>
        <end position="548"/>
    </location>
</feature>
<dbReference type="SUPFAM" id="SSF53474">
    <property type="entry name" value="alpha/beta-Hydrolases"/>
    <property type="match status" value="1"/>
</dbReference>
<sequence length="1219" mass="133069">MFTGLWLVLLGLFRSVVEVLLFMPRYLLLERHDRRSPMWGVRAEAVVCFGSTFCLDVLSCIECLDCLGGATHVFASPMYQNSSTNTAAASDEHEAATDEDMLNSLSISSPLSPQQALLEVDGNGSEASTEQSCEDAWTAASAMMMNAFSRCLHRTSTRFTPEQKLRCGEDAMAAAVSTAAGAHILHGVFTGGIPFVQYSLLQNACVEADAHEAHNERHETHHLRGSCQRKPLLRGRDYGTFSCWFPGDTAGAESTHVPYRTYPRQPRVKKGFIPPWYAVTSKAQLLLSFLDPLWRIVTGLFFMSHGGEVQHRYAGGARRRFRRVSLTSTSSVSCMFTKLQPRRGQIPDPVEEICFIPEQAAKALWACAHAPRQGTLDEAPTSCNYVPTLAPMKSSMRRGLAASPEGPQHVGVVEYDASPSSRKCAKIKPETLSACHKEMATEEHDRAHTATAGCAWESRVTSLHWLHGSAPPEASDSSAPVIVLLLCPSVAQGNEHGYVARRLGALCEALTTMSKLRRQRSCNSRRLQPSQTQLEKDMPDTSTTSAETTDPHFASWHAAIPVAELIGCSCGMPFDDAAGADASLCRRRVNVTVEDIDRVLSRLGRLRTASRHSFHEQTAARNKPPSWDAEAVGGAPTPSNSHSDVHLQNDPKAGTRSLYIVGVGWSNASSPLLQYVMSYGAESRLDGVICINHSASSNYALVPETVSNSSKQPQSFGWDRLWCSRKHKTPFHSNFLSAPAGAVRLLLLAARLHLTADRLSELWRQQQKKKTGNVVQDVHDVAIWEYLYHTVGIGTSGNSKIERGDDTSLPPAYSCAFPFFSRPLLTPEKAPLGVLQQVEAQVEQEMGRWWLNEVQAGNEDDEDCMRSRGIPSWGDSVAHFSSSGRWHPLMSLSDWEVLLQSCDDTAATTLMDLGLPGRCVLPHFSTALPSPPHDASRDTLHVEDAEDSRCRKDGDAEPAQTTATTRAAGGVPGGHRATPPQSPAHCASRLFEMARGRPDHLLPAHLSSPRAQGSGDASRKTAAARKVKRDAYARPSPPPNLAMVALRYHSASSAHLVSLIRIPTLFVHASDDEMAPLNTLPMRALSKNPCVVTVLTRRGGHGVFLEGISTLHALPQLTLQERELAIETNKASNGGASCMPSRTRQWLPPWRRRAGGKYGPAPATAARSSCSVPFIDSAKSNNNNTMTEVTSTVETVFVVEHTTWLERLIVEFVAAAVIV</sequence>
<feature type="region of interest" description="Disordered" evidence="2">
    <location>
        <begin position="611"/>
        <end position="648"/>
    </location>
</feature>
<feature type="compositionally biased region" description="Low complexity" evidence="2">
    <location>
        <begin position="959"/>
        <end position="969"/>
    </location>
</feature>
<proteinExistence type="inferred from homology"/>
<organism evidence="3 4">
    <name type="scientific">Trypanosoma rangeli</name>
    <dbReference type="NCBI Taxonomy" id="5698"/>
    <lineage>
        <taxon>Eukaryota</taxon>
        <taxon>Discoba</taxon>
        <taxon>Euglenozoa</taxon>
        <taxon>Kinetoplastea</taxon>
        <taxon>Metakinetoplastina</taxon>
        <taxon>Trypanosomatida</taxon>
        <taxon>Trypanosomatidae</taxon>
        <taxon>Trypanosoma</taxon>
        <taxon>Herpetosoma</taxon>
    </lineage>
</organism>
<dbReference type="RefSeq" id="XP_029240243.1">
    <property type="nucleotide sequence ID" value="XM_029380011.1"/>
</dbReference>